<dbReference type="EMBL" id="CM042047">
    <property type="protein sequence ID" value="KAI3771597.1"/>
    <property type="molecule type" value="Genomic_DNA"/>
</dbReference>
<protein>
    <submittedName>
        <fullName evidence="1">Uncharacterized protein</fullName>
    </submittedName>
</protein>
<reference evidence="1 2" key="2">
    <citation type="journal article" date="2022" name="Mol. Ecol. Resour.">
        <title>The genomes of chicory, endive, great burdock and yacon provide insights into Asteraceae paleo-polyploidization history and plant inulin production.</title>
        <authorList>
            <person name="Fan W."/>
            <person name="Wang S."/>
            <person name="Wang H."/>
            <person name="Wang A."/>
            <person name="Jiang F."/>
            <person name="Liu H."/>
            <person name="Zhao H."/>
            <person name="Xu D."/>
            <person name="Zhang Y."/>
        </authorList>
    </citation>
    <scope>NUCLEOTIDE SEQUENCE [LARGE SCALE GENOMIC DNA]</scope>
    <source>
        <strain evidence="2">cv. Niubang</strain>
    </source>
</reference>
<organism evidence="1 2">
    <name type="scientific">Arctium lappa</name>
    <name type="common">Greater burdock</name>
    <name type="synonym">Lappa major</name>
    <dbReference type="NCBI Taxonomy" id="4217"/>
    <lineage>
        <taxon>Eukaryota</taxon>
        <taxon>Viridiplantae</taxon>
        <taxon>Streptophyta</taxon>
        <taxon>Embryophyta</taxon>
        <taxon>Tracheophyta</taxon>
        <taxon>Spermatophyta</taxon>
        <taxon>Magnoliopsida</taxon>
        <taxon>eudicotyledons</taxon>
        <taxon>Gunneridae</taxon>
        <taxon>Pentapetalae</taxon>
        <taxon>asterids</taxon>
        <taxon>campanulids</taxon>
        <taxon>Asterales</taxon>
        <taxon>Asteraceae</taxon>
        <taxon>Carduoideae</taxon>
        <taxon>Cardueae</taxon>
        <taxon>Arctiinae</taxon>
        <taxon>Arctium</taxon>
    </lineage>
</organism>
<proteinExistence type="predicted"/>
<accession>A0ACB9FLY3</accession>
<evidence type="ECO:0000313" key="1">
    <source>
        <dbReference type="EMBL" id="KAI3771597.1"/>
    </source>
</evidence>
<sequence>MKKKRGVRRSSTCKPPSSAVACRALACLPTYTIYDCHSRVLLDGNHRAIVSDLGLLKLMTRDESRVLTTLHGTKAPERLLELGEIRRVQLRHGVVRAHRRNVTGGIDETEVKKMLHVALWCIQEKVRRRPTMMEVVGRAGGGGGSAGDTDDSGGSFVD</sequence>
<gene>
    <name evidence="1" type="ORF">L6452_02763</name>
</gene>
<evidence type="ECO:0000313" key="2">
    <source>
        <dbReference type="Proteomes" id="UP001055879"/>
    </source>
</evidence>
<comment type="caution">
    <text evidence="1">The sequence shown here is derived from an EMBL/GenBank/DDBJ whole genome shotgun (WGS) entry which is preliminary data.</text>
</comment>
<name>A0ACB9FLY3_ARCLA</name>
<keyword evidence="2" id="KW-1185">Reference proteome</keyword>
<dbReference type="Proteomes" id="UP001055879">
    <property type="component" value="Linkage Group LG01"/>
</dbReference>
<reference evidence="2" key="1">
    <citation type="journal article" date="2022" name="Mol. Ecol. Resour.">
        <title>The genomes of chicory, endive, great burdock and yacon provide insights into Asteraceae palaeo-polyploidization history and plant inulin production.</title>
        <authorList>
            <person name="Fan W."/>
            <person name="Wang S."/>
            <person name="Wang H."/>
            <person name="Wang A."/>
            <person name="Jiang F."/>
            <person name="Liu H."/>
            <person name="Zhao H."/>
            <person name="Xu D."/>
            <person name="Zhang Y."/>
        </authorList>
    </citation>
    <scope>NUCLEOTIDE SEQUENCE [LARGE SCALE GENOMIC DNA]</scope>
    <source>
        <strain evidence="2">cv. Niubang</strain>
    </source>
</reference>